<feature type="transmembrane region" description="Helical" evidence="10">
    <location>
        <begin position="108"/>
        <end position="129"/>
    </location>
</feature>
<dbReference type="InterPro" id="IPR027417">
    <property type="entry name" value="P-loop_NTPase"/>
</dbReference>
<feature type="transmembrane region" description="Helical" evidence="10">
    <location>
        <begin position="141"/>
        <end position="160"/>
    </location>
</feature>
<keyword evidence="6 10" id="KW-1133">Transmembrane helix</keyword>
<feature type="transmembrane region" description="Helical" evidence="10">
    <location>
        <begin position="501"/>
        <end position="523"/>
    </location>
</feature>
<dbReference type="InterPro" id="IPR017871">
    <property type="entry name" value="ABC_transporter-like_CS"/>
</dbReference>
<feature type="transmembrane region" description="Helical" evidence="10">
    <location>
        <begin position="318"/>
        <end position="337"/>
    </location>
</feature>
<feature type="domain" description="ABC transmembrane type-1" evidence="12">
    <location>
        <begin position="286"/>
        <end position="560"/>
    </location>
</feature>
<dbReference type="PROSITE" id="PS50929">
    <property type="entry name" value="ABC_TM1F"/>
    <property type="match status" value="2"/>
</dbReference>
<dbReference type="InterPro" id="IPR011527">
    <property type="entry name" value="ABC1_TM_dom"/>
</dbReference>
<feature type="transmembrane region" description="Helical" evidence="10">
    <location>
        <begin position="414"/>
        <end position="434"/>
    </location>
</feature>
<keyword evidence="8" id="KW-0325">Glycoprotein</keyword>
<dbReference type="CDD" id="cd18580">
    <property type="entry name" value="ABC_6TM_ABCC_D2"/>
    <property type="match status" value="1"/>
</dbReference>
<dbReference type="Proteomes" id="UP001583177">
    <property type="component" value="Unassembled WGS sequence"/>
</dbReference>
<protein>
    <recommendedName>
        <fullName evidence="15">ABC multidrug transporter</fullName>
    </recommendedName>
</protein>
<evidence type="ECO:0000313" key="13">
    <source>
        <dbReference type="EMBL" id="KAL1874564.1"/>
    </source>
</evidence>
<feature type="transmembrane region" description="Helical" evidence="10">
    <location>
        <begin position="1059"/>
        <end position="1079"/>
    </location>
</feature>
<dbReference type="Gene3D" id="3.40.50.300">
    <property type="entry name" value="P-loop containing nucleotide triphosphate hydrolases"/>
    <property type="match status" value="2"/>
</dbReference>
<feature type="region of interest" description="Disordered" evidence="9">
    <location>
        <begin position="1330"/>
        <end position="1351"/>
    </location>
</feature>
<accession>A0ABR3XG22</accession>
<sequence length="1499" mass="161714">MSNASSAAACWPTADGSFGPAIHDCRGDFDFTIAFEQYLFSILPASLLLIAAPLRLRHLSRSPRVVAGGHALRHAKLAAVAIFSALQLALLAVWAAQPAGALGRVRTASVAAACVSFLASLGFCALTYAEHARSLRPSAILNAYLLISLLLDGAILRTFWLSGLNSSIRAVFTASFALKACLLVLEAKEKAGFVVMSGSQRNPEITSGLYSRGLFSWLNPLLLDGFRRLLKPADLYALDMSMKAAALNDKFWKTWNKVKPSSKNRLLVSCIRTLKWPLVGVIFPRLLLLAFTICQPLVLNKFLTFLEDPSEGINHGYGLIGAYGLVYLGIALSSAFFSHQATRTLTMLRGILVSAIFARSTDLSTTAIDNAAAVTLMSTDVDAIIRATREVLEMWANILQIVIATYLLSRQIGVAFVGPIIVSAVSLIATMACGPPSQRFMMAWITKVQERVGITSTMLGHMKSIKMSGLGQRLGDTIAKLRKDEIDAAAPFRSMSAVTSALGQVPLLISPVVAFAFFAIGAINSGEALQATRMFSSLSLIILLGQPLFWMFEAVLDISAAAGCFKRIEKFLCTASRADTRADVMSGSSRGGDNSTGGSTTQLSPRLPAGIELDDLVPHQQDGAKPKGVQVENASFQWSPEGAAVLKDVNLTVNREELAIIVGSVASGKTTLLKGLLGEVPHVTGKVSLERHRVSWCDQSPWLTNDTVRKNILGFSEYDEDLYRLVTQACDLDKDFSNLEDGDLTVVGSNGIVLSGGQKQRVALARAVYSRPKLALFDDPFSSLDNHTTRVVFTRIFSKDTGLLRRWGTTVILATQAVNLLPFSDRVIVLKDGVVAEQGDFKSLNKPGGYLSALTKLNDPEHEDGDAAESSEARTHSGPDQEARPKIVRPSEAQSEDKRRQRGDSAVYGFFLKTIGIPYFIGLLLSEISWAFLSTFSTVWLNFWSEANSEHPNQRIGYYLGVYSALQVLGVVSFGIVVMFGMLFVASRTGLRLHQVLLDTVVRAPLSLFTGTDIGSITTRFSQDIGIIDRSLPLALFVTIANLLSTIGVAALIASSTGYIAISFPFLAAVFVYIQRGYLRTSRQLRLLDLEQKAPVYTQFLETLSGLPTIRAFGWAGPALDLNHELVDRSQQPFYLLLMVQQWLTLVLNLVTAALAVLIVGLAVRLRGSVSVGLTAVSLVQLITLAENLKILIQFWTSLETSIGAVARIKNFGEETPDERQPGEDQQPPRDWPARGAIEIRDLSASYGEDLEHKALDGVTLTIRAGEKVGICGRTGSGKSTLLLSLLRLLPSTSGTIRIDGTDLATMPRDTVRSRLVAVSQDLFFLPGTTQQNLDPHGSAGTTTTTAGGPPPPAIEAVLRRVGLWDAVAAAGGPGATFDEARLSHGQRQLFSLARALLRVGGDGGGGGGAKVVLLDEATSGVDAQTDELVREVVREELGGCTVVSVAHRLEAIVDFDRVVVLEGGFVAEEGCPRELLARPGGSRFKELWDARRRAGRAE</sequence>
<evidence type="ECO:0000259" key="11">
    <source>
        <dbReference type="PROSITE" id="PS50893"/>
    </source>
</evidence>
<evidence type="ECO:0000256" key="5">
    <source>
        <dbReference type="ARBA" id="ARBA00022840"/>
    </source>
</evidence>
<evidence type="ECO:0000313" key="14">
    <source>
        <dbReference type="Proteomes" id="UP001583177"/>
    </source>
</evidence>
<dbReference type="PROSITE" id="PS00211">
    <property type="entry name" value="ABC_TRANSPORTER_1"/>
    <property type="match status" value="2"/>
</dbReference>
<keyword evidence="4" id="KW-0547">Nucleotide-binding</keyword>
<dbReference type="Pfam" id="PF00664">
    <property type="entry name" value="ABC_membrane"/>
    <property type="match status" value="2"/>
</dbReference>
<dbReference type="CDD" id="cd18579">
    <property type="entry name" value="ABC_6TM_ABCC_D1"/>
    <property type="match status" value="1"/>
</dbReference>
<feature type="compositionally biased region" description="Polar residues" evidence="9">
    <location>
        <begin position="586"/>
        <end position="604"/>
    </location>
</feature>
<dbReference type="SUPFAM" id="SSF90123">
    <property type="entry name" value="ABC transporter transmembrane region"/>
    <property type="match status" value="2"/>
</dbReference>
<dbReference type="InterPro" id="IPR044746">
    <property type="entry name" value="ABCC_6TM_D1"/>
</dbReference>
<keyword evidence="2" id="KW-0813">Transport</keyword>
<dbReference type="Gene3D" id="1.20.1560.10">
    <property type="entry name" value="ABC transporter type 1, transmembrane domain"/>
    <property type="match status" value="2"/>
</dbReference>
<evidence type="ECO:0000256" key="10">
    <source>
        <dbReference type="SAM" id="Phobius"/>
    </source>
</evidence>
<keyword evidence="3 10" id="KW-0812">Transmembrane</keyword>
<feature type="transmembrane region" description="Helical" evidence="10">
    <location>
        <begin position="77"/>
        <end position="96"/>
    </location>
</feature>
<dbReference type="PROSITE" id="PS50893">
    <property type="entry name" value="ABC_TRANSPORTER_2"/>
    <property type="match status" value="2"/>
</dbReference>
<feature type="transmembrane region" description="Helical" evidence="10">
    <location>
        <begin position="1143"/>
        <end position="1164"/>
    </location>
</feature>
<feature type="domain" description="ABC transmembrane type-1" evidence="12">
    <location>
        <begin position="914"/>
        <end position="1201"/>
    </location>
</feature>
<evidence type="ECO:0000256" key="2">
    <source>
        <dbReference type="ARBA" id="ARBA00022448"/>
    </source>
</evidence>
<reference evidence="13 14" key="1">
    <citation type="journal article" date="2024" name="IMA Fungus">
        <title>IMA Genome - F19 : A genome assembly and annotation guide to empower mycologists, including annotated draft genome sequences of Ceratocystis pirilliformis, Diaporthe australafricana, Fusarium ophioides, Paecilomyces lecythidis, and Sporothrix stenoceras.</title>
        <authorList>
            <person name="Aylward J."/>
            <person name="Wilson A.M."/>
            <person name="Visagie C.M."/>
            <person name="Spraker J."/>
            <person name="Barnes I."/>
            <person name="Buitendag C."/>
            <person name="Ceriani C."/>
            <person name="Del Mar Angel L."/>
            <person name="du Plessis D."/>
            <person name="Fuchs T."/>
            <person name="Gasser K."/>
            <person name="Kramer D."/>
            <person name="Li W."/>
            <person name="Munsamy K."/>
            <person name="Piso A."/>
            <person name="Price J.L."/>
            <person name="Sonnekus B."/>
            <person name="Thomas C."/>
            <person name="van der Nest A."/>
            <person name="van Dijk A."/>
            <person name="van Heerden A."/>
            <person name="van Vuuren N."/>
            <person name="Yilmaz N."/>
            <person name="Duong T.A."/>
            <person name="van der Merwe N.A."/>
            <person name="Wingfield M.J."/>
            <person name="Wingfield B.D."/>
        </authorList>
    </citation>
    <scope>NUCLEOTIDE SEQUENCE [LARGE SCALE GENOMIC DNA]</scope>
    <source>
        <strain evidence="13 14">CMW 18300</strain>
    </source>
</reference>
<feature type="domain" description="ABC transporter" evidence="11">
    <location>
        <begin position="629"/>
        <end position="857"/>
    </location>
</feature>
<evidence type="ECO:0008006" key="15">
    <source>
        <dbReference type="Google" id="ProtNLM"/>
    </source>
</evidence>
<dbReference type="InterPro" id="IPR050173">
    <property type="entry name" value="ABC_transporter_C-like"/>
</dbReference>
<evidence type="ECO:0000256" key="9">
    <source>
        <dbReference type="SAM" id="MobiDB-lite"/>
    </source>
</evidence>
<dbReference type="SUPFAM" id="SSF52540">
    <property type="entry name" value="P-loop containing nucleoside triphosphate hydrolases"/>
    <property type="match status" value="2"/>
</dbReference>
<keyword evidence="14" id="KW-1185">Reference proteome</keyword>
<feature type="transmembrane region" description="Helical" evidence="10">
    <location>
        <begin position="38"/>
        <end position="56"/>
    </location>
</feature>
<evidence type="ECO:0000256" key="6">
    <source>
        <dbReference type="ARBA" id="ARBA00022989"/>
    </source>
</evidence>
<evidence type="ECO:0000256" key="7">
    <source>
        <dbReference type="ARBA" id="ARBA00023136"/>
    </source>
</evidence>
<feature type="region of interest" description="Disordered" evidence="9">
    <location>
        <begin position="855"/>
        <end position="900"/>
    </location>
</feature>
<comment type="subcellular location">
    <subcellularLocation>
        <location evidence="1">Membrane</location>
        <topology evidence="1">Multi-pass membrane protein</topology>
    </subcellularLocation>
</comment>
<evidence type="ECO:0000256" key="1">
    <source>
        <dbReference type="ARBA" id="ARBA00004141"/>
    </source>
</evidence>
<evidence type="ECO:0000256" key="3">
    <source>
        <dbReference type="ARBA" id="ARBA00022692"/>
    </source>
</evidence>
<feature type="region of interest" description="Disordered" evidence="9">
    <location>
        <begin position="583"/>
        <end position="604"/>
    </location>
</feature>
<gene>
    <name evidence="13" type="ORF">Daus18300_003583</name>
</gene>
<dbReference type="EMBL" id="JAWRVE010000022">
    <property type="protein sequence ID" value="KAL1874564.1"/>
    <property type="molecule type" value="Genomic_DNA"/>
</dbReference>
<dbReference type="InterPro" id="IPR003439">
    <property type="entry name" value="ABC_transporter-like_ATP-bd"/>
</dbReference>
<feature type="transmembrane region" description="Helical" evidence="10">
    <location>
        <begin position="907"/>
        <end position="936"/>
    </location>
</feature>
<keyword evidence="7 10" id="KW-0472">Membrane</keyword>
<dbReference type="InterPro" id="IPR003593">
    <property type="entry name" value="AAA+_ATPase"/>
</dbReference>
<keyword evidence="5" id="KW-0067">ATP-binding</keyword>
<dbReference type="CDD" id="cd03250">
    <property type="entry name" value="ABCC_MRP_domain1"/>
    <property type="match status" value="1"/>
</dbReference>
<organism evidence="13 14">
    <name type="scientific">Diaporthe australafricana</name>
    <dbReference type="NCBI Taxonomy" id="127596"/>
    <lineage>
        <taxon>Eukaryota</taxon>
        <taxon>Fungi</taxon>
        <taxon>Dikarya</taxon>
        <taxon>Ascomycota</taxon>
        <taxon>Pezizomycotina</taxon>
        <taxon>Sordariomycetes</taxon>
        <taxon>Sordariomycetidae</taxon>
        <taxon>Diaporthales</taxon>
        <taxon>Diaporthaceae</taxon>
        <taxon>Diaporthe</taxon>
    </lineage>
</organism>
<dbReference type="PANTHER" id="PTHR24223:SF399">
    <property type="entry name" value="ABC TRANSPORTER ATNG"/>
    <property type="match status" value="1"/>
</dbReference>
<evidence type="ECO:0000259" key="12">
    <source>
        <dbReference type="PROSITE" id="PS50929"/>
    </source>
</evidence>
<feature type="compositionally biased region" description="Basic and acidic residues" evidence="9">
    <location>
        <begin position="871"/>
        <end position="885"/>
    </location>
</feature>
<feature type="domain" description="ABC transporter" evidence="11">
    <location>
        <begin position="1238"/>
        <end position="1489"/>
    </location>
</feature>
<evidence type="ECO:0000256" key="4">
    <source>
        <dbReference type="ARBA" id="ARBA00022741"/>
    </source>
</evidence>
<dbReference type="Pfam" id="PF00005">
    <property type="entry name" value="ABC_tran"/>
    <property type="match status" value="2"/>
</dbReference>
<name>A0ABR3XG22_9PEZI</name>
<dbReference type="Pfam" id="PF24357">
    <property type="entry name" value="TMD0_ABC"/>
    <property type="match status" value="1"/>
</dbReference>
<dbReference type="InterPro" id="IPR044726">
    <property type="entry name" value="ABCC_6TM_D2"/>
</dbReference>
<comment type="caution">
    <text evidence="13">The sequence shown here is derived from an EMBL/GenBank/DDBJ whole genome shotgun (WGS) entry which is preliminary data.</text>
</comment>
<dbReference type="PANTHER" id="PTHR24223">
    <property type="entry name" value="ATP-BINDING CASSETTE SUB-FAMILY C"/>
    <property type="match status" value="1"/>
</dbReference>
<feature type="transmembrane region" description="Helical" evidence="10">
    <location>
        <begin position="1032"/>
        <end position="1053"/>
    </location>
</feature>
<proteinExistence type="predicted"/>
<evidence type="ECO:0000256" key="8">
    <source>
        <dbReference type="ARBA" id="ARBA00023180"/>
    </source>
</evidence>
<dbReference type="SMART" id="SM00382">
    <property type="entry name" value="AAA"/>
    <property type="match status" value="2"/>
</dbReference>
<feature type="transmembrane region" description="Helical" evidence="10">
    <location>
        <begin position="276"/>
        <end position="298"/>
    </location>
</feature>
<dbReference type="InterPro" id="IPR056227">
    <property type="entry name" value="TMD0_ABC"/>
</dbReference>
<dbReference type="InterPro" id="IPR036640">
    <property type="entry name" value="ABC1_TM_sf"/>
</dbReference>
<feature type="transmembrane region" description="Helical" evidence="10">
    <location>
        <begin position="956"/>
        <end position="985"/>
    </location>
</feature>